<dbReference type="InterPro" id="IPR002994">
    <property type="entry name" value="Surf1/Shy1"/>
</dbReference>
<dbReference type="RefSeq" id="WP_222102342.1">
    <property type="nucleotide sequence ID" value="NZ_FLQY01000386.1"/>
</dbReference>
<evidence type="ECO:0000256" key="2">
    <source>
        <dbReference type="ARBA" id="ARBA00007165"/>
    </source>
</evidence>
<reference evidence="7 8" key="1">
    <citation type="submission" date="2016-06" db="EMBL/GenBank/DDBJ databases">
        <authorList>
            <person name="Kjaerup R.B."/>
            <person name="Dalgaard T.S."/>
            <person name="Juul-Madsen H.R."/>
        </authorList>
    </citation>
    <scope>NUCLEOTIDE SEQUENCE [LARGE SCALE GENOMIC DNA]</scope>
    <source>
        <strain evidence="7">2</strain>
    </source>
</reference>
<organism evidence="7 8">
    <name type="scientific">Candidatus Propionivibrio aalborgensis</name>
    <dbReference type="NCBI Taxonomy" id="1860101"/>
    <lineage>
        <taxon>Bacteria</taxon>
        <taxon>Pseudomonadati</taxon>
        <taxon>Pseudomonadota</taxon>
        <taxon>Betaproteobacteria</taxon>
        <taxon>Rhodocyclales</taxon>
        <taxon>Rhodocyclaceae</taxon>
        <taxon>Propionivibrio</taxon>
    </lineage>
</organism>
<evidence type="ECO:0000313" key="7">
    <source>
        <dbReference type="EMBL" id="SBT10978.1"/>
    </source>
</evidence>
<dbReference type="GO" id="GO:0005886">
    <property type="term" value="C:plasma membrane"/>
    <property type="evidence" value="ECO:0007669"/>
    <property type="project" value="UniProtKB-SubCell"/>
</dbReference>
<protein>
    <recommendedName>
        <fullName evidence="6">SURF1-like protein</fullName>
    </recommendedName>
</protein>
<feature type="transmembrane region" description="Helical" evidence="6">
    <location>
        <begin position="23"/>
        <end position="44"/>
    </location>
</feature>
<feature type="transmembrane region" description="Helical" evidence="6">
    <location>
        <begin position="231"/>
        <end position="249"/>
    </location>
</feature>
<comment type="subcellular location">
    <subcellularLocation>
        <location evidence="6">Cell membrane</location>
        <topology evidence="6">Multi-pass membrane protein</topology>
    </subcellularLocation>
    <subcellularLocation>
        <location evidence="1">Membrane</location>
    </subcellularLocation>
</comment>
<dbReference type="PANTHER" id="PTHR23427:SF2">
    <property type="entry name" value="SURFEIT LOCUS PROTEIN 1"/>
    <property type="match status" value="1"/>
</dbReference>
<keyword evidence="6" id="KW-1003">Cell membrane</keyword>
<proteinExistence type="inferred from homology"/>
<dbReference type="InterPro" id="IPR045214">
    <property type="entry name" value="Surf1/Surf4"/>
</dbReference>
<evidence type="ECO:0000256" key="3">
    <source>
        <dbReference type="ARBA" id="ARBA00022692"/>
    </source>
</evidence>
<keyword evidence="8" id="KW-1185">Reference proteome</keyword>
<dbReference type="Pfam" id="PF02104">
    <property type="entry name" value="SURF1"/>
    <property type="match status" value="1"/>
</dbReference>
<evidence type="ECO:0000256" key="4">
    <source>
        <dbReference type="ARBA" id="ARBA00022989"/>
    </source>
</evidence>
<evidence type="ECO:0000256" key="6">
    <source>
        <dbReference type="RuleBase" id="RU363076"/>
    </source>
</evidence>
<dbReference type="PROSITE" id="PS50895">
    <property type="entry name" value="SURF1"/>
    <property type="match status" value="1"/>
</dbReference>
<name>A0A1A8Y3M5_9RHOO</name>
<dbReference type="CDD" id="cd06662">
    <property type="entry name" value="SURF1"/>
    <property type="match status" value="1"/>
</dbReference>
<evidence type="ECO:0000313" key="8">
    <source>
        <dbReference type="Proteomes" id="UP000199600"/>
    </source>
</evidence>
<keyword evidence="5 6" id="KW-0472">Membrane</keyword>
<dbReference type="PANTHER" id="PTHR23427">
    <property type="entry name" value="SURFEIT LOCUS PROTEIN"/>
    <property type="match status" value="1"/>
</dbReference>
<sequence length="253" mass="28699">MATPPVSQEDKLSDSTRRFRPRLLPTLAAALLLPLFIFAGNWQWNKATIKGNLQRQLDMRATEPAIQIPAARVEDPQSLRYRKVVAQGNYEPQHQVLIANRTLHERAGYHVITPLRLGGSEIRVLINRGWIPALAKYRDVPQVSTPAGMVEVSGTAAIPGTYFFTLGDDGYSTTGWHSVWQNLDLKRYSQAVGFQIQPFVVELDPESAAGGFAREWRRPDERLESHLSYAFQWWSMAATTIVLWLVLNFRRKS</sequence>
<evidence type="ECO:0000256" key="5">
    <source>
        <dbReference type="ARBA" id="ARBA00023136"/>
    </source>
</evidence>
<keyword evidence="3 6" id="KW-0812">Transmembrane</keyword>
<evidence type="ECO:0000256" key="1">
    <source>
        <dbReference type="ARBA" id="ARBA00004370"/>
    </source>
</evidence>
<comment type="similarity">
    <text evidence="2 6">Belongs to the SURF1 family.</text>
</comment>
<keyword evidence="4 6" id="KW-1133">Transmembrane helix</keyword>
<dbReference type="EMBL" id="FLQY01000386">
    <property type="protein sequence ID" value="SBT10978.1"/>
    <property type="molecule type" value="Genomic_DNA"/>
</dbReference>
<gene>
    <name evidence="7" type="ORF">PROAA_810020</name>
</gene>
<accession>A0A1A8Y3M5</accession>
<dbReference type="AlphaFoldDB" id="A0A1A8Y3M5"/>
<dbReference type="Proteomes" id="UP000199600">
    <property type="component" value="Unassembled WGS sequence"/>
</dbReference>